<proteinExistence type="predicted"/>
<keyword evidence="4" id="KW-0915">Sodium</keyword>
<dbReference type="OrthoDB" id="6431761at2759"/>
<evidence type="ECO:0000313" key="8">
    <source>
        <dbReference type="EMBL" id="OXA54039.1"/>
    </source>
</evidence>
<keyword evidence="7" id="KW-0472">Membrane</keyword>
<comment type="subcellular location">
    <subcellularLocation>
        <location evidence="1">Cell membrane</location>
        <topology evidence="1">Multi-pass membrane protein</topology>
    </subcellularLocation>
</comment>
<dbReference type="PANTHER" id="PTHR42985:SF40">
    <property type="entry name" value="LD47995P-RELATED"/>
    <property type="match status" value="1"/>
</dbReference>
<accession>A0A226E9C8</accession>
<feature type="transmembrane region" description="Helical" evidence="7">
    <location>
        <begin position="12"/>
        <end position="33"/>
    </location>
</feature>
<feature type="transmembrane region" description="Helical" evidence="7">
    <location>
        <begin position="59"/>
        <end position="79"/>
    </location>
</feature>
<dbReference type="GO" id="GO:0015293">
    <property type="term" value="F:symporter activity"/>
    <property type="evidence" value="ECO:0007669"/>
    <property type="project" value="TreeGrafter"/>
</dbReference>
<dbReference type="AlphaFoldDB" id="A0A226E9C8"/>
<keyword evidence="9" id="KW-1185">Reference proteome</keyword>
<dbReference type="GO" id="GO:0005886">
    <property type="term" value="C:plasma membrane"/>
    <property type="evidence" value="ECO:0007669"/>
    <property type="project" value="UniProtKB-SubCell"/>
</dbReference>
<name>A0A226E9C8_FOLCA</name>
<organism evidence="8 9">
    <name type="scientific">Folsomia candida</name>
    <name type="common">Springtail</name>
    <dbReference type="NCBI Taxonomy" id="158441"/>
    <lineage>
        <taxon>Eukaryota</taxon>
        <taxon>Metazoa</taxon>
        <taxon>Ecdysozoa</taxon>
        <taxon>Arthropoda</taxon>
        <taxon>Hexapoda</taxon>
        <taxon>Collembola</taxon>
        <taxon>Entomobryomorpha</taxon>
        <taxon>Isotomoidea</taxon>
        <taxon>Isotomidae</taxon>
        <taxon>Proisotominae</taxon>
        <taxon>Folsomia</taxon>
    </lineage>
</organism>
<protein>
    <submittedName>
        <fullName evidence="8">Sodium-dependent multivitamin transporter</fullName>
    </submittedName>
</protein>
<sequence>MSAPTEPPFTGWDWAIVITTLGISMLIGLYFWWQRHSKSIKIQGDQSNRLLIGDGKMKPLSVSVSMLVTYFSAIAIIGYPEKLYTISIVLYPVIAATITCCTGTLISVMARHLVKDKAQLDGPKDLDRYLHPMVLKVRAFLRKKSVPVLGNTGHQEGEHTDDKNCQIPLNEL</sequence>
<comment type="caution">
    <text evidence="8">The sequence shown here is derived from an EMBL/GenBank/DDBJ whole genome shotgun (WGS) entry which is preliminary data.</text>
</comment>
<evidence type="ECO:0000256" key="7">
    <source>
        <dbReference type="SAM" id="Phobius"/>
    </source>
</evidence>
<dbReference type="Proteomes" id="UP000198287">
    <property type="component" value="Unassembled WGS sequence"/>
</dbReference>
<evidence type="ECO:0000256" key="2">
    <source>
        <dbReference type="ARBA" id="ARBA00022448"/>
    </source>
</evidence>
<evidence type="ECO:0000313" key="9">
    <source>
        <dbReference type="Proteomes" id="UP000198287"/>
    </source>
</evidence>
<evidence type="ECO:0000256" key="4">
    <source>
        <dbReference type="ARBA" id="ARBA00023053"/>
    </source>
</evidence>
<keyword evidence="5" id="KW-0406">Ion transport</keyword>
<evidence type="ECO:0000256" key="3">
    <source>
        <dbReference type="ARBA" id="ARBA00022475"/>
    </source>
</evidence>
<dbReference type="InterPro" id="IPR051163">
    <property type="entry name" value="Sodium:Solute_Symporter_SSF"/>
</dbReference>
<reference evidence="8 9" key="1">
    <citation type="submission" date="2015-12" db="EMBL/GenBank/DDBJ databases">
        <title>The genome of Folsomia candida.</title>
        <authorList>
            <person name="Faddeeva A."/>
            <person name="Derks M.F."/>
            <person name="Anvar Y."/>
            <person name="Smit S."/>
            <person name="Van Straalen N."/>
            <person name="Roelofs D."/>
        </authorList>
    </citation>
    <scope>NUCLEOTIDE SEQUENCE [LARGE SCALE GENOMIC DNA]</scope>
    <source>
        <strain evidence="8 9">VU population</strain>
        <tissue evidence="8">Whole body</tissue>
    </source>
</reference>
<keyword evidence="7" id="KW-1133">Transmembrane helix</keyword>
<dbReference type="GO" id="GO:0006814">
    <property type="term" value="P:sodium ion transport"/>
    <property type="evidence" value="ECO:0007669"/>
    <property type="project" value="UniProtKB-KW"/>
</dbReference>
<dbReference type="EMBL" id="LNIX01000005">
    <property type="protein sequence ID" value="OXA54039.1"/>
    <property type="molecule type" value="Genomic_DNA"/>
</dbReference>
<keyword evidence="2" id="KW-0813">Transport</keyword>
<keyword evidence="3" id="KW-1003">Cell membrane</keyword>
<keyword evidence="7" id="KW-0812">Transmembrane</keyword>
<feature type="transmembrane region" description="Helical" evidence="7">
    <location>
        <begin position="85"/>
        <end position="110"/>
    </location>
</feature>
<dbReference type="PANTHER" id="PTHR42985">
    <property type="entry name" value="SODIUM-COUPLED MONOCARBOXYLATE TRANSPORTER"/>
    <property type="match status" value="1"/>
</dbReference>
<evidence type="ECO:0000256" key="5">
    <source>
        <dbReference type="ARBA" id="ARBA00023065"/>
    </source>
</evidence>
<gene>
    <name evidence="8" type="ORF">Fcan01_10831</name>
</gene>
<evidence type="ECO:0000256" key="1">
    <source>
        <dbReference type="ARBA" id="ARBA00004651"/>
    </source>
</evidence>
<keyword evidence="6" id="KW-0739">Sodium transport</keyword>
<evidence type="ECO:0000256" key="6">
    <source>
        <dbReference type="ARBA" id="ARBA00023201"/>
    </source>
</evidence>